<keyword evidence="2" id="KW-0479">Metal-binding</keyword>
<evidence type="ECO:0000256" key="11">
    <source>
        <dbReference type="SAM" id="MobiDB-lite"/>
    </source>
</evidence>
<evidence type="ECO:0000256" key="9">
    <source>
        <dbReference type="ARBA" id="ARBA00023242"/>
    </source>
</evidence>
<evidence type="ECO:0000256" key="4">
    <source>
        <dbReference type="ARBA" id="ARBA00022771"/>
    </source>
</evidence>
<feature type="compositionally biased region" description="Polar residues" evidence="11">
    <location>
        <begin position="182"/>
        <end position="216"/>
    </location>
</feature>
<dbReference type="InterPro" id="IPR036236">
    <property type="entry name" value="Znf_C2H2_sf"/>
</dbReference>
<feature type="region of interest" description="Disordered" evidence="11">
    <location>
        <begin position="390"/>
        <end position="456"/>
    </location>
</feature>
<feature type="compositionally biased region" description="Polar residues" evidence="11">
    <location>
        <begin position="1128"/>
        <end position="1147"/>
    </location>
</feature>
<dbReference type="RefSeq" id="XP_023929955.1">
    <property type="nucleotide sequence ID" value="XM_024074187.1"/>
</dbReference>
<evidence type="ECO:0000256" key="1">
    <source>
        <dbReference type="ARBA" id="ARBA00004123"/>
    </source>
</evidence>
<dbReference type="GeneID" id="106166365"/>
<dbReference type="PROSITE" id="PS00028">
    <property type="entry name" value="ZINC_FINGER_C2H2_1"/>
    <property type="match status" value="5"/>
</dbReference>
<dbReference type="RefSeq" id="XP_023929954.1">
    <property type="nucleotide sequence ID" value="XM_024074186.1"/>
</dbReference>
<evidence type="ECO:0000259" key="12">
    <source>
        <dbReference type="PROSITE" id="PS50157"/>
    </source>
</evidence>
<keyword evidence="5" id="KW-0862">Zinc</keyword>
<proteinExistence type="predicted"/>
<keyword evidence="13" id="KW-1185">Reference proteome</keyword>
<feature type="compositionally biased region" description="Polar residues" evidence="11">
    <location>
        <begin position="315"/>
        <end position="326"/>
    </location>
</feature>
<accession>A0A2R2MIA7</accession>
<dbReference type="InterPro" id="IPR013087">
    <property type="entry name" value="Znf_C2H2_type"/>
</dbReference>
<sequence>MSDLGCGDLAPPPYHCRRCQFSTPDMESLQRHLATEHMMDLGPPPYLCRRCPYSAADWESFQHHLVTEHMMDPAVAGVFSYPQPLENYHQGRESLPPHHGGGTRPVYRDYDTSLNCDTAQLRMLANQALVAAQRSHSPPSPPSSGPGVSSRYQPGAGGVMAPNTTVGQYDIHSATISGAAVSSQYRPGSSSGDGLGTETTAPLYTSQRSTGSTLAGQDTYHHTTVPVSSRYQPSGASSYYGNYGGIHTLSAAAKLYSAGHDFDSYPKDTHTDRPPVYHDNQRYHDNERSSPPVQYHDNSRKTTPPPPPPPPQPPRQTNIQQSTEDVNGNEAEKEPQSRQIENNVGPINSNEKQPAPVEKQDKELSTQVQSMAIDTAIASIMNKLTHNSENLQQSQNSMQSSRVGCDEETSHQLSCRSEGLESPDLPSQPESPNGGGDGDTTPGPPLCQSCSSGAKPVRCSKCNIQLYPWKRNKMVSTATQYEAPQCNELSPVKQETDCATESLGAGHPKKEKVKRPKKQKLGKRKVKEVSEYMTPKRVKLENNADNDDGDNKDNVDDDDDDDDDNDDVDNHDETVASDSNDNSGSKNNEKKSIGQKKKKGKKAPCAPLPDMPDLNFEDIAECKICGVNLWSDSEHAAHMQSHVSPDAPRDLRCYVCGNLTCKASRWEILSAHLQYVHQVTMVYNCPHPRCAVHLKTKQESELHRKFHTSMDPEGELYTCFVCNYVPSGKSQESQATQWHYMMVHVHRKHRFKLFQRVKCPNCPKKMVKIDGMLKHVAKCEGSPEALAVTNPDNDSQDVKYGCSSLSQTEEEDKVREDAVEEGAEKQDAEKKVGIKIKISRRKSSKPMKMISQPATKVSKPAQELAPLKPKIKRRARTPKEDSAKCPIPGCRSFSVHKSELDVHMNCHLNDTKALKCLKCEFMPKKQEWGSMRGHIVQHHPGLLVAEYNCSICKKPCSCPAALRDHMVKHSTQMVYFCHICGNGFKRRCGFKKHMLTQHTEGYVPKRAERNLMCELCGYKTDRPYLLESHKNAHYGLRPFKCDLCDYAAADSATLRKHKRKHCQDKMYKCKECDYECNFMRNLRQHVEKKHSEVVQSHNFDKYVDTRMVKKTGLKANLEANLLQTTMPSTGLRSSQHSTQPAPQVSGAQQSTPTQQTISPAANLRLRVTQPSDWSAHFQNAVSRNDSSPAPSALQDGPECQSLTDMLSHTVTGASPQPSHLAYGARSLQVDWHKLLYNS</sequence>
<evidence type="ECO:0000313" key="13">
    <source>
        <dbReference type="Proteomes" id="UP000085678"/>
    </source>
</evidence>
<feature type="compositionally biased region" description="Basic residues" evidence="11">
    <location>
        <begin position="507"/>
        <end position="526"/>
    </location>
</feature>
<feature type="compositionally biased region" description="Pro residues" evidence="11">
    <location>
        <begin position="303"/>
        <end position="314"/>
    </location>
</feature>
<gene>
    <name evidence="14 15 16" type="primary">LOC106166365</name>
</gene>
<feature type="region of interest" description="Disordered" evidence="11">
    <location>
        <begin position="130"/>
        <end position="164"/>
    </location>
</feature>
<feature type="compositionally biased region" description="Polar residues" evidence="11">
    <location>
        <begin position="337"/>
        <end position="352"/>
    </location>
</feature>
<evidence type="ECO:0000256" key="3">
    <source>
        <dbReference type="ARBA" id="ARBA00022737"/>
    </source>
</evidence>
<dbReference type="SMART" id="SM00355">
    <property type="entry name" value="ZnF_C2H2"/>
    <property type="match status" value="14"/>
</dbReference>
<name>A0A2R2MIA7_LINAN</name>
<feature type="region of interest" description="Disordered" evidence="11">
    <location>
        <begin position="1128"/>
        <end position="1155"/>
    </location>
</feature>
<feature type="domain" description="C2H2-type" evidence="12">
    <location>
        <begin position="1039"/>
        <end position="1066"/>
    </location>
</feature>
<feature type="domain" description="C2H2-type" evidence="12">
    <location>
        <begin position="683"/>
        <end position="712"/>
    </location>
</feature>
<keyword evidence="3" id="KW-0677">Repeat</keyword>
<evidence type="ECO:0000256" key="8">
    <source>
        <dbReference type="ARBA" id="ARBA00023163"/>
    </source>
</evidence>
<feature type="compositionally biased region" description="Acidic residues" evidence="11">
    <location>
        <begin position="555"/>
        <end position="570"/>
    </location>
</feature>
<reference evidence="14 15" key="1">
    <citation type="submission" date="2025-04" db="UniProtKB">
        <authorList>
            <consortium name="RefSeq"/>
        </authorList>
    </citation>
    <scope>IDENTIFICATION</scope>
    <source>
        <tissue evidence="14 15">Gonads</tissue>
    </source>
</reference>
<dbReference type="GO" id="GO:0005634">
    <property type="term" value="C:nucleus"/>
    <property type="evidence" value="ECO:0007669"/>
    <property type="project" value="UniProtKB-SubCell"/>
</dbReference>
<feature type="compositionally biased region" description="Basic and acidic residues" evidence="11">
    <location>
        <begin position="812"/>
        <end position="826"/>
    </location>
</feature>
<keyword evidence="7" id="KW-0238">DNA-binding</keyword>
<evidence type="ECO:0000256" key="6">
    <source>
        <dbReference type="ARBA" id="ARBA00023015"/>
    </source>
</evidence>
<dbReference type="PROSITE" id="PS50157">
    <property type="entry name" value="ZINC_FINGER_C2H2_2"/>
    <property type="match status" value="4"/>
</dbReference>
<evidence type="ECO:0000313" key="14">
    <source>
        <dbReference type="RefSeq" id="XP_023929954.1"/>
    </source>
</evidence>
<dbReference type="GO" id="GO:0003677">
    <property type="term" value="F:DNA binding"/>
    <property type="evidence" value="ECO:0007669"/>
    <property type="project" value="UniProtKB-KW"/>
</dbReference>
<feature type="compositionally biased region" description="Basic and acidic residues" evidence="11">
    <location>
        <begin position="265"/>
        <end position="288"/>
    </location>
</feature>
<feature type="region of interest" description="Disordered" evidence="11">
    <location>
        <begin position="802"/>
        <end position="826"/>
    </location>
</feature>
<evidence type="ECO:0000313" key="16">
    <source>
        <dbReference type="RefSeq" id="XP_023929956.1"/>
    </source>
</evidence>
<feature type="compositionally biased region" description="Basic residues" evidence="11">
    <location>
        <begin position="593"/>
        <end position="602"/>
    </location>
</feature>
<evidence type="ECO:0000256" key="10">
    <source>
        <dbReference type="PROSITE-ProRule" id="PRU00042"/>
    </source>
</evidence>
<dbReference type="PANTHER" id="PTHR24379:SF121">
    <property type="entry name" value="C2H2-TYPE DOMAIN-CONTAINING PROTEIN"/>
    <property type="match status" value="1"/>
</dbReference>
<dbReference type="GO" id="GO:0008270">
    <property type="term" value="F:zinc ion binding"/>
    <property type="evidence" value="ECO:0007669"/>
    <property type="project" value="UniProtKB-KW"/>
</dbReference>
<evidence type="ECO:0000313" key="15">
    <source>
        <dbReference type="RefSeq" id="XP_023929955.1"/>
    </source>
</evidence>
<comment type="subcellular location">
    <subcellularLocation>
        <location evidence="1">Nucleus</location>
    </subcellularLocation>
</comment>
<feature type="domain" description="C2H2-type" evidence="12">
    <location>
        <begin position="1011"/>
        <end position="1038"/>
    </location>
</feature>
<feature type="region of interest" description="Disordered" evidence="11">
    <location>
        <begin position="182"/>
        <end position="219"/>
    </location>
</feature>
<feature type="compositionally biased region" description="Low complexity" evidence="11">
    <location>
        <begin position="577"/>
        <end position="586"/>
    </location>
</feature>
<dbReference type="Gene3D" id="3.30.160.60">
    <property type="entry name" value="Classic Zinc Finger"/>
    <property type="match status" value="3"/>
</dbReference>
<evidence type="ECO:0000256" key="7">
    <source>
        <dbReference type="ARBA" id="ARBA00023125"/>
    </source>
</evidence>
<dbReference type="FunFam" id="3.30.160.60:FF:000325">
    <property type="entry name" value="ZFP90 zinc finger protein"/>
    <property type="match status" value="1"/>
</dbReference>
<keyword evidence="9" id="KW-0539">Nucleus</keyword>
<protein>
    <submittedName>
        <fullName evidence="14 15">Uncharacterized protein LOC106166365</fullName>
    </submittedName>
</protein>
<dbReference type="PANTHER" id="PTHR24379">
    <property type="entry name" value="KRAB AND ZINC FINGER DOMAIN-CONTAINING"/>
    <property type="match status" value="1"/>
</dbReference>
<evidence type="ECO:0000256" key="5">
    <source>
        <dbReference type="ARBA" id="ARBA00022833"/>
    </source>
</evidence>
<dbReference type="SUPFAM" id="SSF57667">
    <property type="entry name" value="beta-beta-alpha zinc fingers"/>
    <property type="match status" value="3"/>
</dbReference>
<feature type="region of interest" description="Disordered" evidence="11">
    <location>
        <begin position="265"/>
        <end position="367"/>
    </location>
</feature>
<dbReference type="AlphaFoldDB" id="A0A2R2MIA7"/>
<organism evidence="13 15">
    <name type="scientific">Lingula anatina</name>
    <name type="common">Brachiopod</name>
    <name type="synonym">Lingula unguis</name>
    <dbReference type="NCBI Taxonomy" id="7574"/>
    <lineage>
        <taxon>Eukaryota</taxon>
        <taxon>Metazoa</taxon>
        <taxon>Spiralia</taxon>
        <taxon>Lophotrochozoa</taxon>
        <taxon>Brachiopoda</taxon>
        <taxon>Linguliformea</taxon>
        <taxon>Lingulata</taxon>
        <taxon>Lingulida</taxon>
        <taxon>Linguloidea</taxon>
        <taxon>Lingulidae</taxon>
        <taxon>Lingula</taxon>
    </lineage>
</organism>
<feature type="compositionally biased region" description="Low complexity" evidence="11">
    <location>
        <begin position="390"/>
        <end position="401"/>
    </location>
</feature>
<keyword evidence="8" id="KW-0804">Transcription</keyword>
<dbReference type="KEGG" id="lak:106166365"/>
<dbReference type="Proteomes" id="UP000085678">
    <property type="component" value="Unplaced"/>
</dbReference>
<feature type="region of interest" description="Disordered" evidence="11">
    <location>
        <begin position="840"/>
        <end position="859"/>
    </location>
</feature>
<feature type="domain" description="C2H2-type" evidence="12">
    <location>
        <begin position="975"/>
        <end position="999"/>
    </location>
</feature>
<dbReference type="RefSeq" id="XP_023929956.1">
    <property type="nucleotide sequence ID" value="XM_024074188.1"/>
</dbReference>
<keyword evidence="4 10" id="KW-0863">Zinc-finger</keyword>
<feature type="region of interest" description="Disordered" evidence="11">
    <location>
        <begin position="501"/>
        <end position="610"/>
    </location>
</feature>
<dbReference type="OrthoDB" id="7312725at2759"/>
<keyword evidence="6" id="KW-0805">Transcription regulation</keyword>
<evidence type="ECO:0000256" key="2">
    <source>
        <dbReference type="ARBA" id="ARBA00022723"/>
    </source>
</evidence>